<proteinExistence type="inferred from homology"/>
<evidence type="ECO:0000313" key="7">
    <source>
        <dbReference type="Proteomes" id="UP000288716"/>
    </source>
</evidence>
<protein>
    <submittedName>
        <fullName evidence="6">Serpin 1-like protein</fullName>
    </submittedName>
</protein>
<dbReference type="AlphaFoldDB" id="A0A443SMX6"/>
<dbReference type="Pfam" id="PF00079">
    <property type="entry name" value="Serpin"/>
    <property type="match status" value="1"/>
</dbReference>
<evidence type="ECO:0000256" key="4">
    <source>
        <dbReference type="SAM" id="SignalP"/>
    </source>
</evidence>
<dbReference type="Gene3D" id="3.30.497.10">
    <property type="entry name" value="Antithrombin, subunit I, domain 2"/>
    <property type="match status" value="1"/>
</dbReference>
<evidence type="ECO:0000313" key="6">
    <source>
        <dbReference type="EMBL" id="RWS28876.1"/>
    </source>
</evidence>
<keyword evidence="4" id="KW-0732">Signal</keyword>
<sequence>MFQLLILFSSIAFCCCDECSSLAAVSEASLKYGLNELKLEVNKKTTNPIINSIGTLAGLACILTAFTENDAYKIMKALNLDQTFTNATQFYDDFQQINISRFHEVYNFLLISSEYPVLEQFITKMKECKYLQVSVNIDFKTKLHILNSGLKAYVKNVTANTTDNCFYETLQLTTNEKLVFLSVNNFQENFHNKFKSNSLKQLFRNDAVNQLRVVSLYNRDQHPYFKQDDECQIIELRIGRYKMIIMLPHSPDGYINLVNKLNATQLRSISNRLKKLRESKAMQLVTILLPKFKIASNRKITINSTTGLGVLQNTFQTIPGMSTANNLQFSYVSENSAMKISDSEGAKFGQSVNNRHVLTVINMFKVDHPFLIFLFETVTGTDILIYCAAFDAIMKEHQI</sequence>
<evidence type="ECO:0000259" key="5">
    <source>
        <dbReference type="SMART" id="SM00093"/>
    </source>
</evidence>
<feature type="domain" description="Serpin" evidence="5">
    <location>
        <begin position="34"/>
        <end position="389"/>
    </location>
</feature>
<keyword evidence="1" id="KW-0646">Protease inhibitor</keyword>
<comment type="similarity">
    <text evidence="3">Belongs to the serpin family.</text>
</comment>
<accession>A0A443SMX6</accession>
<dbReference type="Proteomes" id="UP000288716">
    <property type="component" value="Unassembled WGS sequence"/>
</dbReference>
<organism evidence="6 7">
    <name type="scientific">Leptotrombidium deliense</name>
    <dbReference type="NCBI Taxonomy" id="299467"/>
    <lineage>
        <taxon>Eukaryota</taxon>
        <taxon>Metazoa</taxon>
        <taxon>Ecdysozoa</taxon>
        <taxon>Arthropoda</taxon>
        <taxon>Chelicerata</taxon>
        <taxon>Arachnida</taxon>
        <taxon>Acari</taxon>
        <taxon>Acariformes</taxon>
        <taxon>Trombidiformes</taxon>
        <taxon>Prostigmata</taxon>
        <taxon>Anystina</taxon>
        <taxon>Parasitengona</taxon>
        <taxon>Trombiculoidea</taxon>
        <taxon>Trombiculidae</taxon>
        <taxon>Leptotrombidium</taxon>
    </lineage>
</organism>
<name>A0A443SMX6_9ACAR</name>
<keyword evidence="7" id="KW-1185">Reference proteome</keyword>
<dbReference type="SUPFAM" id="SSF56574">
    <property type="entry name" value="Serpins"/>
    <property type="match status" value="1"/>
</dbReference>
<evidence type="ECO:0000256" key="2">
    <source>
        <dbReference type="ARBA" id="ARBA00022900"/>
    </source>
</evidence>
<comment type="caution">
    <text evidence="6">The sequence shown here is derived from an EMBL/GenBank/DDBJ whole genome shotgun (WGS) entry which is preliminary data.</text>
</comment>
<dbReference type="GO" id="GO:0004867">
    <property type="term" value="F:serine-type endopeptidase inhibitor activity"/>
    <property type="evidence" value="ECO:0007669"/>
    <property type="project" value="UniProtKB-KW"/>
</dbReference>
<dbReference type="Gene3D" id="2.30.39.10">
    <property type="entry name" value="Alpha-1-antitrypsin, domain 1"/>
    <property type="match status" value="1"/>
</dbReference>
<evidence type="ECO:0000256" key="1">
    <source>
        <dbReference type="ARBA" id="ARBA00022690"/>
    </source>
</evidence>
<dbReference type="InterPro" id="IPR036186">
    <property type="entry name" value="Serpin_sf"/>
</dbReference>
<dbReference type="SMART" id="SM00093">
    <property type="entry name" value="SERPIN"/>
    <property type="match status" value="1"/>
</dbReference>
<feature type="chain" id="PRO_5019133306" evidence="4">
    <location>
        <begin position="17"/>
        <end position="399"/>
    </location>
</feature>
<feature type="signal peptide" evidence="4">
    <location>
        <begin position="1"/>
        <end position="16"/>
    </location>
</feature>
<dbReference type="EMBL" id="NCKV01001170">
    <property type="protein sequence ID" value="RWS28876.1"/>
    <property type="molecule type" value="Genomic_DNA"/>
</dbReference>
<evidence type="ECO:0000256" key="3">
    <source>
        <dbReference type="RuleBase" id="RU000411"/>
    </source>
</evidence>
<dbReference type="InterPro" id="IPR023796">
    <property type="entry name" value="Serpin_dom"/>
</dbReference>
<dbReference type="InterPro" id="IPR042178">
    <property type="entry name" value="Serpin_sf_1"/>
</dbReference>
<reference evidence="6 7" key="1">
    <citation type="journal article" date="2018" name="Gigascience">
        <title>Genomes of trombidid mites reveal novel predicted allergens and laterally-transferred genes associated with secondary metabolism.</title>
        <authorList>
            <person name="Dong X."/>
            <person name="Chaisiri K."/>
            <person name="Xia D."/>
            <person name="Armstrong S.D."/>
            <person name="Fang Y."/>
            <person name="Donnelly M.J."/>
            <person name="Kadowaki T."/>
            <person name="McGarry J.W."/>
            <person name="Darby A.C."/>
            <person name="Makepeace B.L."/>
        </authorList>
    </citation>
    <scope>NUCLEOTIDE SEQUENCE [LARGE SCALE GENOMIC DNA]</scope>
    <source>
        <strain evidence="6">UoL-UT</strain>
    </source>
</reference>
<dbReference type="InterPro" id="IPR042185">
    <property type="entry name" value="Serpin_sf_2"/>
</dbReference>
<keyword evidence="2" id="KW-0722">Serine protease inhibitor</keyword>
<dbReference type="VEuPathDB" id="VectorBase:LDEU003167"/>
<gene>
    <name evidence="6" type="ORF">B4U80_13671</name>
</gene>